<dbReference type="InterPro" id="IPR041614">
    <property type="entry name" value="DprA_WH"/>
</dbReference>
<dbReference type="Pfam" id="PF17782">
    <property type="entry name" value="WHD_DprA"/>
    <property type="match status" value="1"/>
</dbReference>
<reference evidence="4 5" key="1">
    <citation type="submission" date="2019-07" db="EMBL/GenBank/DDBJ databases">
        <title>The pathways for chlorine oxyanion respiration interact through the shared metabolite chlorate.</title>
        <authorList>
            <person name="Barnum T.P."/>
            <person name="Cheng Y."/>
            <person name="Hill K.A."/>
            <person name="Lucas L.N."/>
            <person name="Carlson H.K."/>
            <person name="Coates J.D."/>
        </authorList>
    </citation>
    <scope>NUCLEOTIDE SEQUENCE [LARGE SCALE GENOMIC DNA]</scope>
    <source>
        <strain evidence="4 5">SFB-1</strain>
    </source>
</reference>
<gene>
    <name evidence="4" type="primary">dprA</name>
    <name evidence="4" type="ORF">FHP89_19310</name>
</gene>
<sequence length="367" mass="38072">MSPSELADWLRLTLIPGLGGGRQRRLLKAFGLPAAVFAARQSAIAELIGDKLARALHDHDASEAIAATQAWADQPGNTLLTLADAGYPQRLLELPDPPTLLYVKGDASLLNRPGLAIVGARSATPQGESNAAAFAGALARAGLAIISGLALGIDAAAHAGALDADGATIAVIGTGADRMYPARNQALARRILERGAIVTEFPLGTQVAAHNFPRRNRIISGLAQGVLVVEAALNSGSLITARLASEQGREVFAIPGSIHSPQSKGCHRLIRDGAKLVETAEDILEEGVFSGYASAPPMPLDTPAEPAAETDETTDHLLAALGHDPVSLDTLAARTGLTADALYAILLSLELDGHLARLPGGRFQRLT</sequence>
<dbReference type="Gene3D" id="3.40.50.450">
    <property type="match status" value="1"/>
</dbReference>
<dbReference type="NCBIfam" id="TIGR00732">
    <property type="entry name" value="dprA"/>
    <property type="match status" value="1"/>
</dbReference>
<name>A0A557S3M4_9RHOO</name>
<proteinExistence type="inferred from homology"/>
<dbReference type="InterPro" id="IPR003488">
    <property type="entry name" value="DprA"/>
</dbReference>
<evidence type="ECO:0000313" key="5">
    <source>
        <dbReference type="Proteomes" id="UP000318349"/>
    </source>
</evidence>
<evidence type="ECO:0000256" key="1">
    <source>
        <dbReference type="ARBA" id="ARBA00006525"/>
    </source>
</evidence>
<dbReference type="GO" id="GO:0009294">
    <property type="term" value="P:DNA-mediated transformation"/>
    <property type="evidence" value="ECO:0007669"/>
    <property type="project" value="InterPro"/>
</dbReference>
<dbReference type="Pfam" id="PF02481">
    <property type="entry name" value="DNA_processg_A"/>
    <property type="match status" value="1"/>
</dbReference>
<evidence type="ECO:0000259" key="2">
    <source>
        <dbReference type="Pfam" id="PF02481"/>
    </source>
</evidence>
<comment type="caution">
    <text evidence="4">The sequence shown here is derived from an EMBL/GenBank/DDBJ whole genome shotgun (WGS) entry which is preliminary data.</text>
</comment>
<dbReference type="SUPFAM" id="SSF47781">
    <property type="entry name" value="RuvA domain 2-like"/>
    <property type="match status" value="1"/>
</dbReference>
<feature type="domain" description="DprA winged helix" evidence="3">
    <location>
        <begin position="302"/>
        <end position="361"/>
    </location>
</feature>
<protein>
    <submittedName>
        <fullName evidence="4">DNA-protecting protein DprA</fullName>
    </submittedName>
</protein>
<dbReference type="Gene3D" id="1.10.10.10">
    <property type="entry name" value="Winged helix-like DNA-binding domain superfamily/Winged helix DNA-binding domain"/>
    <property type="match status" value="1"/>
</dbReference>
<dbReference type="PANTHER" id="PTHR43022">
    <property type="entry name" value="PROTEIN SMF"/>
    <property type="match status" value="1"/>
</dbReference>
<dbReference type="SUPFAM" id="SSF102405">
    <property type="entry name" value="MCP/YpsA-like"/>
    <property type="match status" value="1"/>
</dbReference>
<dbReference type="PANTHER" id="PTHR43022:SF1">
    <property type="entry name" value="PROTEIN SMF"/>
    <property type="match status" value="1"/>
</dbReference>
<accession>A0A557S3M4</accession>
<dbReference type="Proteomes" id="UP000318349">
    <property type="component" value="Unassembled WGS sequence"/>
</dbReference>
<evidence type="ECO:0000313" key="4">
    <source>
        <dbReference type="EMBL" id="TVO72006.1"/>
    </source>
</evidence>
<dbReference type="InterPro" id="IPR036388">
    <property type="entry name" value="WH-like_DNA-bd_sf"/>
</dbReference>
<dbReference type="EMBL" id="VMNI01000022">
    <property type="protein sequence ID" value="TVO72006.1"/>
    <property type="molecule type" value="Genomic_DNA"/>
</dbReference>
<dbReference type="InterPro" id="IPR010994">
    <property type="entry name" value="RuvA_2-like"/>
</dbReference>
<comment type="similarity">
    <text evidence="1">Belongs to the DprA/Smf family.</text>
</comment>
<organism evidence="4 5">
    <name type="scientific">Denitromonas halophila</name>
    <dbReference type="NCBI Taxonomy" id="1629404"/>
    <lineage>
        <taxon>Bacteria</taxon>
        <taxon>Pseudomonadati</taxon>
        <taxon>Pseudomonadota</taxon>
        <taxon>Betaproteobacteria</taxon>
        <taxon>Rhodocyclales</taxon>
        <taxon>Zoogloeaceae</taxon>
        <taxon>Denitromonas</taxon>
    </lineage>
</organism>
<feature type="domain" description="Smf/DprA SLOG" evidence="2">
    <location>
        <begin position="79"/>
        <end position="286"/>
    </location>
</feature>
<dbReference type="AlphaFoldDB" id="A0A557S3M4"/>
<evidence type="ECO:0000259" key="3">
    <source>
        <dbReference type="Pfam" id="PF17782"/>
    </source>
</evidence>
<dbReference type="InterPro" id="IPR057666">
    <property type="entry name" value="DrpA_SLOG"/>
</dbReference>